<proteinExistence type="predicted"/>
<keyword evidence="2" id="KW-0812">Transmembrane</keyword>
<dbReference type="AlphaFoldDB" id="A0A1H4A977"/>
<gene>
    <name evidence="3" type="ORF">SAMN02745729_102304</name>
</gene>
<feature type="region of interest" description="Disordered" evidence="1">
    <location>
        <begin position="194"/>
        <end position="222"/>
    </location>
</feature>
<dbReference type="STRING" id="1122198.SAMN02745729_102304"/>
<keyword evidence="4" id="KW-1185">Reference proteome</keyword>
<feature type="transmembrane region" description="Helical" evidence="2">
    <location>
        <begin position="65"/>
        <end position="85"/>
    </location>
</feature>
<dbReference type="PANTHER" id="PTHR34351:SF1">
    <property type="entry name" value="SLR1927 PROTEIN"/>
    <property type="match status" value="1"/>
</dbReference>
<dbReference type="EMBL" id="FNRJ01000002">
    <property type="protein sequence ID" value="SEA32024.1"/>
    <property type="molecule type" value="Genomic_DNA"/>
</dbReference>
<protein>
    <submittedName>
        <fullName evidence="3">Uncharacterized conserved protein, DUF58 family, contains vWF domain</fullName>
    </submittedName>
</protein>
<keyword evidence="2" id="KW-0472">Membrane</keyword>
<reference evidence="4" key="1">
    <citation type="submission" date="2016-10" db="EMBL/GenBank/DDBJ databases">
        <authorList>
            <person name="Varghese N."/>
            <person name="Submissions S."/>
        </authorList>
    </citation>
    <scope>NUCLEOTIDE SEQUENCE [LARGE SCALE GENOMIC DNA]</scope>
    <source>
        <strain evidence="4">DSM 11526</strain>
    </source>
</reference>
<feature type="transmembrane region" description="Helical" evidence="2">
    <location>
        <begin position="36"/>
        <end position="59"/>
    </location>
</feature>
<dbReference type="Proteomes" id="UP000242469">
    <property type="component" value="Unassembled WGS sequence"/>
</dbReference>
<dbReference type="OrthoDB" id="5298497at2"/>
<evidence type="ECO:0000313" key="3">
    <source>
        <dbReference type="EMBL" id="SEA32024.1"/>
    </source>
</evidence>
<organism evidence="3 4">
    <name type="scientific">Marinobacterium iners DSM 11526</name>
    <dbReference type="NCBI Taxonomy" id="1122198"/>
    <lineage>
        <taxon>Bacteria</taxon>
        <taxon>Pseudomonadati</taxon>
        <taxon>Pseudomonadota</taxon>
        <taxon>Gammaproteobacteria</taxon>
        <taxon>Oceanospirillales</taxon>
        <taxon>Oceanospirillaceae</taxon>
        <taxon>Marinobacterium</taxon>
    </lineage>
</organism>
<evidence type="ECO:0000256" key="2">
    <source>
        <dbReference type="SAM" id="Phobius"/>
    </source>
</evidence>
<dbReference type="PANTHER" id="PTHR34351">
    <property type="entry name" value="SLR1927 PROTEIN-RELATED"/>
    <property type="match status" value="1"/>
</dbReference>
<evidence type="ECO:0000313" key="4">
    <source>
        <dbReference type="Proteomes" id="UP000242469"/>
    </source>
</evidence>
<evidence type="ECO:0000256" key="1">
    <source>
        <dbReference type="SAM" id="MobiDB-lite"/>
    </source>
</evidence>
<sequence length="324" mass="36534">MFLVDTLRSRLQGRVRRWALKRYPRSRSVTLTQKRIFILPTRAGAGFMLLLLMLLIMGVNYENNLIYAITFLAAGVFLVSCLHTYSNLAGIKLQALRGNSCFAGEQAGFELELDHQAGRQPEQIRLQFEQGSPLLIDLEHRGQRLELFCAAPERGWLDPGGLKLETCFPLGLFRAWTWVSLELQALVYPKPLGGELPAPDGGGQSGETGLQKRDGTDDFTGLEQFQPGMSLRQIDWKSYARGLGLQAKQFGSQQSPDIWLDLEACPGNLEQRLSRLTYWVLELSRREQRFGLRLGALELLPEQGDNHRYEALKRLALYGRGGRA</sequence>
<keyword evidence="2" id="KW-1133">Transmembrane helix</keyword>
<accession>A0A1H4A977</accession>
<name>A0A1H4A977_9GAMM</name>